<dbReference type="KEGG" id="smo:SELMODRAFT_178902"/>
<sequence length="765" mass="85778">MAEDLDEKARRVRELLSSFYKSDESDSGVSARRRDTLLQINTKGFEPERYMASLVRKTNLPTLLKKHVEMAAEIKNLDSDMQMLVYENYNKFISATDTIKVMKDNVAGMESNMEQLLEKVTAVRTKSDNINASLFERRGRIEELNGTRSLLRKVQFVFDLPKRLRKCLKEGDYAQAVKFYVGASPVLETYGSSSFRTCKQESEEVIATISKRLQAKFLADSEPLPGRAEAVALLQQLKFPVDVLMDGFLTSNMKHLLELQTLSHKSKSPDDSKKFISEFTQTATAFRSIFPTGESRLNEAAKDLLDKYFANVNVSLQPEAGSLSAAELISLLKSLSADVAKMHEVMPEAGFIDGAIQAVESAVKQHVNHKFKVLYAQVTGALSDIHSPKQEQAKDQQKPLLLSLENVQNLIVNGGLEVLKDLTQLLDDSVDFLVSWRDAYIDLVQSGFQEFFGSLVDHFISLSLASATQGEGSDQRLGSPAPGFVLLLSRLSTFIEQEGVPRITEAVGDSFIGGSLGDRPAFLPSEICRAFRAAAEKFLRQFIDVRSRKLSIMICKSITTPNWLQYKEPRDVRMFADLLLDEVKGMEGEVKQVLEPGKSHRRSDSAGSSSSTRSSNTTRGDSRSSRLNNRGKTHLLERDVAKLFKQRVEIFTRPELTQASVISMVVKIALKSFQEYVRLETFSRCGFQQIQLDTQYLRDPLREVVDDDNVVDFLLDEASKTKLSVCAAAAERCTDPTPLEQAVLEKIVHTKREKRLDDEATKVFI</sequence>
<dbReference type="STRING" id="88036.D8SDP7"/>
<keyword evidence="2" id="KW-0333">Golgi apparatus</keyword>
<dbReference type="GO" id="GO:0048193">
    <property type="term" value="P:Golgi vesicle transport"/>
    <property type="evidence" value="ECO:0000318"/>
    <property type="project" value="GO_Central"/>
</dbReference>
<reference evidence="5 6" key="1">
    <citation type="journal article" date="2011" name="Science">
        <title>The Selaginella genome identifies genetic changes associated with the evolution of vascular plants.</title>
        <authorList>
            <person name="Banks J.A."/>
            <person name="Nishiyama T."/>
            <person name="Hasebe M."/>
            <person name="Bowman J.L."/>
            <person name="Gribskov M."/>
            <person name="dePamphilis C."/>
            <person name="Albert V.A."/>
            <person name="Aono N."/>
            <person name="Aoyama T."/>
            <person name="Ambrose B.A."/>
            <person name="Ashton N.W."/>
            <person name="Axtell M.J."/>
            <person name="Barker E."/>
            <person name="Barker M.S."/>
            <person name="Bennetzen J.L."/>
            <person name="Bonawitz N.D."/>
            <person name="Chapple C."/>
            <person name="Cheng C."/>
            <person name="Correa L.G."/>
            <person name="Dacre M."/>
            <person name="DeBarry J."/>
            <person name="Dreyer I."/>
            <person name="Elias M."/>
            <person name="Engstrom E.M."/>
            <person name="Estelle M."/>
            <person name="Feng L."/>
            <person name="Finet C."/>
            <person name="Floyd S.K."/>
            <person name="Frommer W.B."/>
            <person name="Fujita T."/>
            <person name="Gramzow L."/>
            <person name="Gutensohn M."/>
            <person name="Harholt J."/>
            <person name="Hattori M."/>
            <person name="Heyl A."/>
            <person name="Hirai T."/>
            <person name="Hiwatashi Y."/>
            <person name="Ishikawa M."/>
            <person name="Iwata M."/>
            <person name="Karol K.G."/>
            <person name="Koehler B."/>
            <person name="Kolukisaoglu U."/>
            <person name="Kubo M."/>
            <person name="Kurata T."/>
            <person name="Lalonde S."/>
            <person name="Li K."/>
            <person name="Li Y."/>
            <person name="Litt A."/>
            <person name="Lyons E."/>
            <person name="Manning G."/>
            <person name="Maruyama T."/>
            <person name="Michael T.P."/>
            <person name="Mikami K."/>
            <person name="Miyazaki S."/>
            <person name="Morinaga S."/>
            <person name="Murata T."/>
            <person name="Mueller-Roeber B."/>
            <person name="Nelson D.R."/>
            <person name="Obara M."/>
            <person name="Oguri Y."/>
            <person name="Olmstead R.G."/>
            <person name="Onodera N."/>
            <person name="Petersen B.L."/>
            <person name="Pils B."/>
            <person name="Prigge M."/>
            <person name="Rensing S.A."/>
            <person name="Riano-Pachon D.M."/>
            <person name="Roberts A.W."/>
            <person name="Sato Y."/>
            <person name="Scheller H.V."/>
            <person name="Schulz B."/>
            <person name="Schulz C."/>
            <person name="Shakirov E.V."/>
            <person name="Shibagaki N."/>
            <person name="Shinohara N."/>
            <person name="Shippen D.E."/>
            <person name="Soerensen I."/>
            <person name="Sotooka R."/>
            <person name="Sugimoto N."/>
            <person name="Sugita M."/>
            <person name="Sumikawa N."/>
            <person name="Tanurdzic M."/>
            <person name="Theissen G."/>
            <person name="Ulvskov P."/>
            <person name="Wakazuki S."/>
            <person name="Weng J.K."/>
            <person name="Willats W.W."/>
            <person name="Wipf D."/>
            <person name="Wolf P.G."/>
            <person name="Yang L."/>
            <person name="Zimmer A.D."/>
            <person name="Zhu Q."/>
            <person name="Mitros T."/>
            <person name="Hellsten U."/>
            <person name="Loque D."/>
            <person name="Otillar R."/>
            <person name="Salamov A."/>
            <person name="Schmutz J."/>
            <person name="Shapiro H."/>
            <person name="Lindquist E."/>
            <person name="Lucas S."/>
            <person name="Rokhsar D."/>
            <person name="Grigoriev I.V."/>
        </authorList>
    </citation>
    <scope>NUCLEOTIDE SEQUENCE [LARGE SCALE GENOMIC DNA]</scope>
</reference>
<dbReference type="HOGENOM" id="CLU_020677_0_0_1"/>
<dbReference type="GO" id="GO:0007041">
    <property type="term" value="P:lysosomal transport"/>
    <property type="evidence" value="ECO:0000318"/>
    <property type="project" value="GO_Central"/>
</dbReference>
<gene>
    <name evidence="5" type="ORF">SELMODRAFT_178902</name>
</gene>
<dbReference type="GO" id="GO:0015031">
    <property type="term" value="P:protein transport"/>
    <property type="evidence" value="ECO:0007669"/>
    <property type="project" value="UniProtKB-UniRule"/>
</dbReference>
<dbReference type="GO" id="GO:0006869">
    <property type="term" value="P:lipid transport"/>
    <property type="evidence" value="ECO:0007669"/>
    <property type="project" value="UniProtKB-UniRule"/>
</dbReference>
<dbReference type="AlphaFoldDB" id="D8SDP7"/>
<dbReference type="GO" id="GO:0016020">
    <property type="term" value="C:membrane"/>
    <property type="evidence" value="ECO:0000318"/>
    <property type="project" value="GO_Central"/>
</dbReference>
<keyword evidence="2" id="KW-0445">Lipid transport</keyword>
<feature type="region of interest" description="Disordered" evidence="4">
    <location>
        <begin position="591"/>
        <end position="631"/>
    </location>
</feature>
<dbReference type="FunCoup" id="D8SDP7">
    <property type="interactions" value="4499"/>
</dbReference>
<feature type="coiled-coil region" evidence="3">
    <location>
        <begin position="99"/>
        <end position="126"/>
    </location>
</feature>
<accession>D8SDP7</accession>
<dbReference type="Pfam" id="PF08700">
    <property type="entry name" value="VPS51_Exo84_N"/>
    <property type="match status" value="1"/>
</dbReference>
<comment type="similarity">
    <text evidence="1 2">Belongs to the VPS51 family.</text>
</comment>
<evidence type="ECO:0000256" key="1">
    <source>
        <dbReference type="ARBA" id="ARBA00006080"/>
    </source>
</evidence>
<evidence type="ECO:0000313" key="6">
    <source>
        <dbReference type="Proteomes" id="UP000001514"/>
    </source>
</evidence>
<protein>
    <recommendedName>
        <fullName evidence="2">Vacuolar protein sorting-associated protein 51 homolog</fullName>
    </recommendedName>
</protein>
<proteinExistence type="inferred from homology"/>
<dbReference type="Gramene" id="EFJ17663">
    <property type="protein sequence ID" value="EFJ17663"/>
    <property type="gene ID" value="SELMODRAFT_178902"/>
</dbReference>
<keyword evidence="3" id="KW-0175">Coiled coil</keyword>
<evidence type="ECO:0000256" key="2">
    <source>
        <dbReference type="RuleBase" id="RU368010"/>
    </source>
</evidence>
<comment type="function">
    <text evidence="2">Acts as component of the GARP complex that is involved in retrograde transport from early and late endosomes to the trans-Golgi network (TGN).</text>
</comment>
<dbReference type="EMBL" id="GL377613">
    <property type="protein sequence ID" value="EFJ17663.1"/>
    <property type="molecule type" value="Genomic_DNA"/>
</dbReference>
<keyword evidence="6" id="KW-1185">Reference proteome</keyword>
<dbReference type="PANTHER" id="PTHR15954">
    <property type="entry name" value="VACUOLAR PROTEIN SORTING-ASSOCIATED PROTEIN 51 HOMOLOG"/>
    <property type="match status" value="1"/>
</dbReference>
<dbReference type="InParanoid" id="D8SDP7"/>
<dbReference type="GO" id="GO:0005829">
    <property type="term" value="C:cytosol"/>
    <property type="evidence" value="ECO:0007669"/>
    <property type="project" value="GOC"/>
</dbReference>
<keyword evidence="2" id="KW-0653">Protein transport</keyword>
<dbReference type="OMA" id="GSRLCYD"/>
<dbReference type="GO" id="GO:0032456">
    <property type="term" value="P:endocytic recycling"/>
    <property type="evidence" value="ECO:0000318"/>
    <property type="project" value="GO_Central"/>
</dbReference>
<dbReference type="GO" id="GO:0042147">
    <property type="term" value="P:retrograde transport, endosome to Golgi"/>
    <property type="evidence" value="ECO:0000318"/>
    <property type="project" value="GO_Central"/>
</dbReference>
<dbReference type="InterPro" id="IPR014812">
    <property type="entry name" value="Vps51"/>
</dbReference>
<dbReference type="GO" id="GO:1990745">
    <property type="term" value="C:EARP complex"/>
    <property type="evidence" value="ECO:0000318"/>
    <property type="project" value="GO_Central"/>
</dbReference>
<keyword evidence="2" id="KW-0813">Transport</keyword>
<dbReference type="GO" id="GO:0007030">
    <property type="term" value="P:Golgi organization"/>
    <property type="evidence" value="ECO:0000318"/>
    <property type="project" value="GO_Central"/>
</dbReference>
<comment type="subcellular location">
    <subcellularLocation>
        <location evidence="2">Golgi apparatus</location>
        <location evidence="2">trans-Golgi network</location>
    </subcellularLocation>
</comment>
<comment type="subunit">
    <text evidence="2">Component of the Golgi-associated retrograde protein (GARP) complex.</text>
</comment>
<evidence type="ECO:0000313" key="5">
    <source>
        <dbReference type="EMBL" id="EFJ17663.1"/>
    </source>
</evidence>
<dbReference type="PANTHER" id="PTHR15954:SF4">
    <property type="entry name" value="VACUOLAR PROTEIN SORTING-ASSOCIATED PROTEIN 51 HOMOLOG"/>
    <property type="match status" value="1"/>
</dbReference>
<evidence type="ECO:0000256" key="4">
    <source>
        <dbReference type="SAM" id="MobiDB-lite"/>
    </source>
</evidence>
<name>D8SDP7_SELML</name>
<feature type="compositionally biased region" description="Low complexity" evidence="4">
    <location>
        <begin position="605"/>
        <end position="619"/>
    </location>
</feature>
<dbReference type="eggNOG" id="KOG2346">
    <property type="taxonomic scope" value="Eukaryota"/>
</dbReference>
<organism evidence="6">
    <name type="scientific">Selaginella moellendorffii</name>
    <name type="common">Spikemoss</name>
    <dbReference type="NCBI Taxonomy" id="88036"/>
    <lineage>
        <taxon>Eukaryota</taxon>
        <taxon>Viridiplantae</taxon>
        <taxon>Streptophyta</taxon>
        <taxon>Embryophyta</taxon>
        <taxon>Tracheophyta</taxon>
        <taxon>Lycopodiopsida</taxon>
        <taxon>Selaginellales</taxon>
        <taxon>Selaginellaceae</taxon>
        <taxon>Selaginella</taxon>
    </lineage>
</organism>
<evidence type="ECO:0000256" key="3">
    <source>
        <dbReference type="SAM" id="Coils"/>
    </source>
</evidence>
<dbReference type="Proteomes" id="UP000001514">
    <property type="component" value="Unassembled WGS sequence"/>
</dbReference>
<dbReference type="GO" id="GO:0000938">
    <property type="term" value="C:GARP complex"/>
    <property type="evidence" value="ECO:0000318"/>
    <property type="project" value="GO_Central"/>
</dbReference>